<comment type="catalytic activity">
    <reaction evidence="7">
        <text>adenosine(1518)/adenosine(1519) in 16S rRNA + 4 S-adenosyl-L-methionine = N(6)-dimethyladenosine(1518)/N(6)-dimethyladenosine(1519) in 16S rRNA + 4 S-adenosyl-L-homocysteine + 4 H(+)</text>
        <dbReference type="Rhea" id="RHEA:19609"/>
        <dbReference type="Rhea" id="RHEA-COMP:10232"/>
        <dbReference type="Rhea" id="RHEA-COMP:10233"/>
        <dbReference type="ChEBI" id="CHEBI:15378"/>
        <dbReference type="ChEBI" id="CHEBI:57856"/>
        <dbReference type="ChEBI" id="CHEBI:59789"/>
        <dbReference type="ChEBI" id="CHEBI:74411"/>
        <dbReference type="ChEBI" id="CHEBI:74493"/>
        <dbReference type="EC" id="2.1.1.182"/>
    </reaction>
</comment>
<dbReference type="PROSITE" id="PS01131">
    <property type="entry name" value="RRNA_A_DIMETH"/>
    <property type="match status" value="1"/>
</dbReference>
<dbReference type="Proteomes" id="UP000229344">
    <property type="component" value="Unassembled WGS sequence"/>
</dbReference>
<evidence type="ECO:0000256" key="5">
    <source>
        <dbReference type="ARBA" id="ARBA00022691"/>
    </source>
</evidence>
<feature type="binding site" evidence="7 8">
    <location>
        <position position="113"/>
    </location>
    <ligand>
        <name>S-adenosyl-L-methionine</name>
        <dbReference type="ChEBI" id="CHEBI:59789"/>
    </ligand>
</feature>
<dbReference type="GO" id="GO:0052908">
    <property type="term" value="F:16S rRNA (adenine(1518)-N(6)/adenine(1519)-N(6))-dimethyltransferase activity"/>
    <property type="evidence" value="ECO:0007669"/>
    <property type="project" value="UniProtKB-EC"/>
</dbReference>
<feature type="domain" description="Ribosomal RNA adenine methylase transferase N-terminal" evidence="9">
    <location>
        <begin position="23"/>
        <end position="195"/>
    </location>
</feature>
<feature type="binding site" evidence="7 8">
    <location>
        <position position="64"/>
    </location>
    <ligand>
        <name>S-adenosyl-L-methionine</name>
        <dbReference type="ChEBI" id="CHEBI:59789"/>
    </ligand>
</feature>
<dbReference type="SUPFAM" id="SSF53335">
    <property type="entry name" value="S-adenosyl-L-methionine-dependent methyltransferases"/>
    <property type="match status" value="1"/>
</dbReference>
<dbReference type="InterPro" id="IPR011530">
    <property type="entry name" value="rRNA_adenine_dimethylase"/>
</dbReference>
<evidence type="ECO:0000256" key="6">
    <source>
        <dbReference type="ARBA" id="ARBA00022884"/>
    </source>
</evidence>
<evidence type="ECO:0000256" key="3">
    <source>
        <dbReference type="ARBA" id="ARBA00022603"/>
    </source>
</evidence>
<evidence type="ECO:0000256" key="8">
    <source>
        <dbReference type="PROSITE-ProRule" id="PRU01026"/>
    </source>
</evidence>
<gene>
    <name evidence="7 10" type="primary">rsmA</name>
    <name evidence="7" type="synonym">ksgA</name>
    <name evidence="10" type="ORF">COU16_02985</name>
</gene>
<sequence>MKPLGKIEAKKSLGQNFLTNPRIPELMADAAELTLEDTVLEIGPGTGALTQEFLKRGVRVVAVEADQRAIELLEDTFADEIAAGTLVLHHGDIREIDLEAIGLTRGAYKLVANIPYYLSGMLFRLFLESETAPSTLVFLTQKEVAERICRDPKESLLSLGVKAYGSPRYVKTVSRGNFSPAPKVDSAIIAVSGISKDHFNNLDEAFFFEVLHLGFAAKRKQLLGNLSKKFARDMVADILHSLNLKETVRGEDVPLETWLKIASALYPHR</sequence>
<dbReference type="EC" id="2.1.1.182" evidence="7"/>
<comment type="similarity">
    <text evidence="7">Belongs to the class I-like SAM-binding methyltransferase superfamily. rRNA adenine N(6)-methyltransferase family. RsmA subfamily.</text>
</comment>
<evidence type="ECO:0000256" key="2">
    <source>
        <dbReference type="ARBA" id="ARBA00022552"/>
    </source>
</evidence>
<dbReference type="PANTHER" id="PTHR11727:SF7">
    <property type="entry name" value="DIMETHYLADENOSINE TRANSFERASE-RELATED"/>
    <property type="match status" value="1"/>
</dbReference>
<dbReference type="InterPro" id="IPR020596">
    <property type="entry name" value="rRNA_Ade_Mease_Trfase_CS"/>
</dbReference>
<dbReference type="SMART" id="SM00650">
    <property type="entry name" value="rADc"/>
    <property type="match status" value="1"/>
</dbReference>
<proteinExistence type="inferred from homology"/>
<evidence type="ECO:0000313" key="10">
    <source>
        <dbReference type="EMBL" id="PIR84516.1"/>
    </source>
</evidence>
<dbReference type="InterPro" id="IPR029063">
    <property type="entry name" value="SAM-dependent_MTases_sf"/>
</dbReference>
<dbReference type="PROSITE" id="PS51689">
    <property type="entry name" value="SAM_RNA_A_N6_MT"/>
    <property type="match status" value="1"/>
</dbReference>
<reference evidence="11" key="1">
    <citation type="submission" date="2017-09" db="EMBL/GenBank/DDBJ databases">
        <title>Depth-based differentiation of microbial function through sediment-hosted aquifers and enrichment of novel symbionts in the deep terrestrial subsurface.</title>
        <authorList>
            <person name="Probst A.J."/>
            <person name="Ladd B."/>
            <person name="Jarett J.K."/>
            <person name="Geller-Mcgrath D.E."/>
            <person name="Sieber C.M.K."/>
            <person name="Emerson J.B."/>
            <person name="Anantharaman K."/>
            <person name="Thomas B.C."/>
            <person name="Malmstrom R."/>
            <person name="Stieglmeier M."/>
            <person name="Klingl A."/>
            <person name="Woyke T."/>
            <person name="Ryan C.M."/>
            <person name="Banfield J.F."/>
        </authorList>
    </citation>
    <scope>NUCLEOTIDE SEQUENCE [LARGE SCALE GENOMIC DNA]</scope>
</reference>
<dbReference type="Gene3D" id="3.40.50.150">
    <property type="entry name" value="Vaccinia Virus protein VP39"/>
    <property type="match status" value="1"/>
</dbReference>
<dbReference type="EMBL" id="PFBI01000006">
    <property type="protein sequence ID" value="PIR84516.1"/>
    <property type="molecule type" value="Genomic_DNA"/>
</dbReference>
<dbReference type="InterPro" id="IPR001737">
    <property type="entry name" value="KsgA/Erm"/>
</dbReference>
<dbReference type="InterPro" id="IPR020598">
    <property type="entry name" value="rRNA_Ade_methylase_Trfase_N"/>
</dbReference>
<feature type="binding site" evidence="7 8">
    <location>
        <position position="92"/>
    </location>
    <ligand>
        <name>S-adenosyl-L-methionine</name>
        <dbReference type="ChEBI" id="CHEBI:59789"/>
    </ligand>
</feature>
<dbReference type="InterPro" id="IPR023165">
    <property type="entry name" value="rRNA_Ade_diMease-like_C"/>
</dbReference>
<keyword evidence="6 7" id="KW-0694">RNA-binding</keyword>
<comment type="subcellular location">
    <subcellularLocation>
        <location evidence="7">Cytoplasm</location>
    </subcellularLocation>
</comment>
<evidence type="ECO:0000256" key="4">
    <source>
        <dbReference type="ARBA" id="ARBA00022679"/>
    </source>
</evidence>
<dbReference type="AlphaFoldDB" id="A0A2H0UFQ9"/>
<evidence type="ECO:0000256" key="1">
    <source>
        <dbReference type="ARBA" id="ARBA00022490"/>
    </source>
</evidence>
<comment type="caution">
    <text evidence="10">The sequence shown here is derived from an EMBL/GenBank/DDBJ whole genome shotgun (WGS) entry which is preliminary data.</text>
</comment>
<dbReference type="PANTHER" id="PTHR11727">
    <property type="entry name" value="DIMETHYLADENOSINE TRANSFERASE"/>
    <property type="match status" value="1"/>
</dbReference>
<feature type="binding site" evidence="7 8">
    <location>
        <position position="18"/>
    </location>
    <ligand>
        <name>S-adenosyl-L-methionine</name>
        <dbReference type="ChEBI" id="CHEBI:59789"/>
    </ligand>
</feature>
<feature type="binding site" evidence="7 8">
    <location>
        <position position="43"/>
    </location>
    <ligand>
        <name>S-adenosyl-L-methionine</name>
        <dbReference type="ChEBI" id="CHEBI:59789"/>
    </ligand>
</feature>
<dbReference type="HAMAP" id="MF_00607">
    <property type="entry name" value="16SrRNA_methyltr_A"/>
    <property type="match status" value="1"/>
</dbReference>
<keyword evidence="2 7" id="KW-0698">rRNA processing</keyword>
<evidence type="ECO:0000256" key="7">
    <source>
        <dbReference type="HAMAP-Rule" id="MF_00607"/>
    </source>
</evidence>
<keyword evidence="5 7" id="KW-0949">S-adenosyl-L-methionine</keyword>
<feature type="binding site" evidence="7 8">
    <location>
        <position position="16"/>
    </location>
    <ligand>
        <name>S-adenosyl-L-methionine</name>
        <dbReference type="ChEBI" id="CHEBI:59789"/>
    </ligand>
</feature>
<dbReference type="GO" id="GO:0003723">
    <property type="term" value="F:RNA binding"/>
    <property type="evidence" value="ECO:0007669"/>
    <property type="project" value="UniProtKB-UniRule"/>
</dbReference>
<keyword evidence="1 7" id="KW-0963">Cytoplasm</keyword>
<name>A0A2H0UFQ9_9BACT</name>
<keyword evidence="4 7" id="KW-0808">Transferase</keyword>
<dbReference type="CDD" id="cd02440">
    <property type="entry name" value="AdoMet_MTases"/>
    <property type="match status" value="1"/>
</dbReference>
<evidence type="ECO:0000259" key="9">
    <source>
        <dbReference type="SMART" id="SM00650"/>
    </source>
</evidence>
<organism evidence="10 11">
    <name type="scientific">Candidatus Kaiserbacteria bacterium CG10_big_fil_rev_8_21_14_0_10_47_16</name>
    <dbReference type="NCBI Taxonomy" id="1974608"/>
    <lineage>
        <taxon>Bacteria</taxon>
        <taxon>Candidatus Kaiseribacteriota</taxon>
    </lineage>
</organism>
<dbReference type="Gene3D" id="1.10.8.100">
    <property type="entry name" value="Ribosomal RNA adenine dimethylase-like, domain 2"/>
    <property type="match status" value="1"/>
</dbReference>
<dbReference type="NCBIfam" id="TIGR00755">
    <property type="entry name" value="ksgA"/>
    <property type="match status" value="1"/>
</dbReference>
<protein>
    <recommendedName>
        <fullName evidence="7">Ribosomal RNA small subunit methyltransferase A</fullName>
        <ecNumber evidence="7">2.1.1.182</ecNumber>
    </recommendedName>
    <alternativeName>
        <fullName evidence="7">16S rRNA (adenine(1518)-N(6)/adenine(1519)-N(6))-dimethyltransferase</fullName>
    </alternativeName>
    <alternativeName>
        <fullName evidence="7">16S rRNA dimethyladenosine transferase</fullName>
    </alternativeName>
    <alternativeName>
        <fullName evidence="7">16S rRNA dimethylase</fullName>
    </alternativeName>
    <alternativeName>
        <fullName evidence="7">S-adenosylmethionine-6-N', N'-adenosyl(rRNA) dimethyltransferase</fullName>
    </alternativeName>
</protein>
<keyword evidence="3 7" id="KW-0489">Methyltransferase</keyword>
<comment type="function">
    <text evidence="7">Specifically dimethylates two adjacent adenosines (A1518 and A1519) in the loop of a conserved hairpin near the 3'-end of 16S rRNA in the 30S particle. May play a critical role in biogenesis of 30S subunits.</text>
</comment>
<evidence type="ECO:0000313" key="11">
    <source>
        <dbReference type="Proteomes" id="UP000229344"/>
    </source>
</evidence>
<dbReference type="GO" id="GO:0005829">
    <property type="term" value="C:cytosol"/>
    <property type="evidence" value="ECO:0007669"/>
    <property type="project" value="TreeGrafter"/>
</dbReference>
<dbReference type="Pfam" id="PF00398">
    <property type="entry name" value="RrnaAD"/>
    <property type="match status" value="1"/>
</dbReference>
<accession>A0A2H0UFQ9</accession>